<sequence>MGDGERGVRRAITLYTDHTTRVMALRIPPPTHLSYIERMGDGERGASRAITLSTDHTTILHPEQGTSPLPHRCCILLTRIERRGGRGK</sequence>
<organism evidence="1 2">
    <name type="scientific">Elysia crispata</name>
    <name type="common">lettuce slug</name>
    <dbReference type="NCBI Taxonomy" id="231223"/>
    <lineage>
        <taxon>Eukaryota</taxon>
        <taxon>Metazoa</taxon>
        <taxon>Spiralia</taxon>
        <taxon>Lophotrochozoa</taxon>
        <taxon>Mollusca</taxon>
        <taxon>Gastropoda</taxon>
        <taxon>Heterobranchia</taxon>
        <taxon>Euthyneura</taxon>
        <taxon>Panpulmonata</taxon>
        <taxon>Sacoglossa</taxon>
        <taxon>Placobranchoidea</taxon>
        <taxon>Plakobranchidae</taxon>
        <taxon>Elysia</taxon>
    </lineage>
</organism>
<gene>
    <name evidence="1" type="ORF">RRG08_037273</name>
</gene>
<evidence type="ECO:0000313" key="2">
    <source>
        <dbReference type="Proteomes" id="UP001283361"/>
    </source>
</evidence>
<name>A0AAE1CP18_9GAST</name>
<reference evidence="1" key="1">
    <citation type="journal article" date="2023" name="G3 (Bethesda)">
        <title>A reference genome for the long-term kleptoplast-retaining sea slug Elysia crispata morphotype clarki.</title>
        <authorList>
            <person name="Eastman K.E."/>
            <person name="Pendleton A.L."/>
            <person name="Shaikh M.A."/>
            <person name="Suttiyut T."/>
            <person name="Ogas R."/>
            <person name="Tomko P."/>
            <person name="Gavelis G."/>
            <person name="Widhalm J.R."/>
            <person name="Wisecaver J.H."/>
        </authorList>
    </citation>
    <scope>NUCLEOTIDE SEQUENCE</scope>
    <source>
        <strain evidence="1">ECLA1</strain>
    </source>
</reference>
<evidence type="ECO:0000313" key="1">
    <source>
        <dbReference type="EMBL" id="KAK3723079.1"/>
    </source>
</evidence>
<dbReference type="EMBL" id="JAWDGP010007367">
    <property type="protein sequence ID" value="KAK3723079.1"/>
    <property type="molecule type" value="Genomic_DNA"/>
</dbReference>
<comment type="caution">
    <text evidence="1">The sequence shown here is derived from an EMBL/GenBank/DDBJ whole genome shotgun (WGS) entry which is preliminary data.</text>
</comment>
<protein>
    <submittedName>
        <fullName evidence="1">Uncharacterized protein</fullName>
    </submittedName>
</protein>
<dbReference type="Proteomes" id="UP001283361">
    <property type="component" value="Unassembled WGS sequence"/>
</dbReference>
<accession>A0AAE1CP18</accession>
<proteinExistence type="predicted"/>
<dbReference type="AlphaFoldDB" id="A0AAE1CP18"/>
<keyword evidence="2" id="KW-1185">Reference proteome</keyword>